<dbReference type="Proteomes" id="UP001153332">
    <property type="component" value="Unassembled WGS sequence"/>
</dbReference>
<organism evidence="1 2">
    <name type="scientific">Lasiodiplodia mahajangana</name>
    <dbReference type="NCBI Taxonomy" id="1108764"/>
    <lineage>
        <taxon>Eukaryota</taxon>
        <taxon>Fungi</taxon>
        <taxon>Dikarya</taxon>
        <taxon>Ascomycota</taxon>
        <taxon>Pezizomycotina</taxon>
        <taxon>Dothideomycetes</taxon>
        <taxon>Dothideomycetes incertae sedis</taxon>
        <taxon>Botryosphaeriales</taxon>
        <taxon>Botryosphaeriaceae</taxon>
        <taxon>Lasiodiplodia</taxon>
    </lineage>
</organism>
<proteinExistence type="predicted"/>
<accession>A0ACC2JR25</accession>
<gene>
    <name evidence="1" type="ORF">O1611_g3702</name>
</gene>
<comment type="caution">
    <text evidence="1">The sequence shown here is derived from an EMBL/GenBank/DDBJ whole genome shotgun (WGS) entry which is preliminary data.</text>
</comment>
<name>A0ACC2JR25_9PEZI</name>
<keyword evidence="2" id="KW-1185">Reference proteome</keyword>
<evidence type="ECO:0000313" key="1">
    <source>
        <dbReference type="EMBL" id="KAJ8129930.1"/>
    </source>
</evidence>
<reference evidence="1" key="1">
    <citation type="submission" date="2022-12" db="EMBL/GenBank/DDBJ databases">
        <title>Genome Sequence of Lasiodiplodia mahajangana.</title>
        <authorList>
            <person name="Buettner E."/>
        </authorList>
    </citation>
    <scope>NUCLEOTIDE SEQUENCE</scope>
    <source>
        <strain evidence="1">VT137</strain>
    </source>
</reference>
<evidence type="ECO:0000313" key="2">
    <source>
        <dbReference type="Proteomes" id="UP001153332"/>
    </source>
</evidence>
<dbReference type="EMBL" id="JAPUUL010000623">
    <property type="protein sequence ID" value="KAJ8129930.1"/>
    <property type="molecule type" value="Genomic_DNA"/>
</dbReference>
<protein>
    <submittedName>
        <fullName evidence="1">Uncharacterized protein</fullName>
    </submittedName>
</protein>
<sequence length="1062" mass="117782">MSNGNHKVQSEHHDEMLDRIATTGGISISPEVFEQLYLAPKSRVEGQLRQTFGNPTPIALGGFLLCSTPLAMVLLEWQGAGGFGGAANVGSYFFLGGLLLLLGGIGEWILGNTFPATVFCLFGGFWFTFGATIVPGYGAYGTYSTSGVTAEGLAEPQFYATFSFVLIAMTLLCAVFTVASVRTNVVLFLILLLLVPTFGCLSASFFAVAQGFSAKAQMLQHVGAGLLLAVSFLGWRSKKACDGYWVNNGGAFSLDHQDGILPCSYCVKTRKRCSLNSHWTAQSEISPFSSSEGSFSSEQGINSQGSFLVSINPSDTSNILRIPSPVLDWGTPLPNLGALASEDNTLLPLDSGASLDMDLRAGVHNYIFQTPATSIDYLSQVEEYSASHVPPDSASQATEFDNFTSISRISQSHSMPPNSSHSIPDPYRRRANLRKKYRARRRSDDWSEHLTTSPSPGCTSQGPMVGFNNNLISESLLRIYHDVLENNLACWLARDTCPYKMQPRSQLSPDRDLHSTVPVSRGALNATEWGPIWSNSIYRRVKLLDRVAQSTGLIKLTHSESRAASKALDLVIMAFATQWAQGRRRREKMCPNSPGPFEPTQSEDMTDEFIDDFEENFQHSLWEQAKKALQDVAGLESYRIVYAELIFGLIQKPWASSNSSTTDTSRLSHNGNSSSIKGSLPEIMNIISQDGPPIYTERAGRKMRALKSHFEANEIGSFTSNHAYSSQQQKDLVSRIGAEERGTIGQLYWLAVMFDTVSSSMNERPVALADEDCQHESAIVDRPTSYRWNLELFAQDDPEKPSTLSWPCSYDYAVRAVTRSAAVKVLLFRYVSYLQNTLRKRERSHVIEEIIQSATQIYRYWNVTHGAFFRSLIKNYNSVPSRIKSWFPCIHIPWHLGALMLADMIEFVDRNGLGSEDASTSRISVNLVARIRKSSAVELSDLARVTTPQEIDSMPTEQLPGYHFAVNEGSILTEPWTVLLIRAFTKASVFHLSVAEELRQQDWAILGQESEEFQESLRRCDTCIKALWFLGRKSEMARSISKILANVLRGQESDRTYEGACG</sequence>